<sequence length="91" mass="10246">MEGGSFTSFPRLCAERYDGPNIINAKGRIQSYTKMIVSPQIFPAISSLRPFCLLLVLGLRCSPYQPHFFIARPELNMLEATVPPAQHRPLK</sequence>
<gene>
    <name evidence="1" type="ORF">PDIGIT_LOCUS1073</name>
</gene>
<protein>
    <submittedName>
        <fullName evidence="1">Uncharacterized protein</fullName>
    </submittedName>
</protein>
<organism evidence="1 2">
    <name type="scientific">Periconia digitata</name>
    <dbReference type="NCBI Taxonomy" id="1303443"/>
    <lineage>
        <taxon>Eukaryota</taxon>
        <taxon>Fungi</taxon>
        <taxon>Dikarya</taxon>
        <taxon>Ascomycota</taxon>
        <taxon>Pezizomycotina</taxon>
        <taxon>Dothideomycetes</taxon>
        <taxon>Pleosporomycetidae</taxon>
        <taxon>Pleosporales</taxon>
        <taxon>Massarineae</taxon>
        <taxon>Periconiaceae</taxon>
        <taxon>Periconia</taxon>
    </lineage>
</organism>
<reference evidence="1" key="1">
    <citation type="submission" date="2023-01" db="EMBL/GenBank/DDBJ databases">
        <authorList>
            <person name="Van Ghelder C."/>
            <person name="Rancurel C."/>
        </authorList>
    </citation>
    <scope>NUCLEOTIDE SEQUENCE</scope>
    <source>
        <strain evidence="1">CNCM I-4278</strain>
    </source>
</reference>
<keyword evidence="2" id="KW-1185">Reference proteome</keyword>
<dbReference type="EMBL" id="CAOQHR010000001">
    <property type="protein sequence ID" value="CAI6253729.1"/>
    <property type="molecule type" value="Genomic_DNA"/>
</dbReference>
<evidence type="ECO:0000313" key="1">
    <source>
        <dbReference type="EMBL" id="CAI6253729.1"/>
    </source>
</evidence>
<comment type="caution">
    <text evidence="1">The sequence shown here is derived from an EMBL/GenBank/DDBJ whole genome shotgun (WGS) entry which is preliminary data.</text>
</comment>
<accession>A0A9W4U4L8</accession>
<dbReference type="Proteomes" id="UP001152607">
    <property type="component" value="Unassembled WGS sequence"/>
</dbReference>
<evidence type="ECO:0000313" key="2">
    <source>
        <dbReference type="Proteomes" id="UP001152607"/>
    </source>
</evidence>
<dbReference type="AlphaFoldDB" id="A0A9W4U4L8"/>
<name>A0A9W4U4L8_9PLEO</name>
<proteinExistence type="predicted"/>